<dbReference type="AlphaFoldDB" id="A0A7S3FIU8"/>
<name>A0A7S3FIU8_9EUKA</name>
<dbReference type="SUPFAM" id="SSF46934">
    <property type="entry name" value="UBA-like"/>
    <property type="match status" value="1"/>
</dbReference>
<sequence length="301" mass="32964">MQGTSRFAEGDAVTTPNGDDIVLKLINSRIRVEHESGTITWVERSSVHPRGTPNPSQLEPHTNKTEIEMKAASEAAKDVKAVEVKERASEPTASDETMWMLLRLGFTQAQFAEAKVASHGSSQAAVESLLNTLPDVDVAEERYQIDAVPAPDAQRETALGAAARHKRDVMLEEREAAAVREVAKVAEMQAARVAEAASEEAALKAAAPVCERFRAAQQRRQAGGEALEGCMHEETIENSHGISVTVTEVHCVICGLLLKREYSSTWESSDPVDEIYDAAWHARWIASDRNPRVGSHHVVRR</sequence>
<organism evidence="1">
    <name type="scientific">Haptolina ericina</name>
    <dbReference type="NCBI Taxonomy" id="156174"/>
    <lineage>
        <taxon>Eukaryota</taxon>
        <taxon>Haptista</taxon>
        <taxon>Haptophyta</taxon>
        <taxon>Prymnesiophyceae</taxon>
        <taxon>Prymnesiales</taxon>
        <taxon>Prymnesiaceae</taxon>
        <taxon>Haptolina</taxon>
    </lineage>
</organism>
<proteinExistence type="predicted"/>
<protein>
    <recommendedName>
        <fullName evidence="2">UBA domain-containing protein</fullName>
    </recommendedName>
</protein>
<accession>A0A7S3FIU8</accession>
<reference evidence="1" key="1">
    <citation type="submission" date="2021-01" db="EMBL/GenBank/DDBJ databases">
        <authorList>
            <person name="Corre E."/>
            <person name="Pelletier E."/>
            <person name="Niang G."/>
            <person name="Scheremetjew M."/>
            <person name="Finn R."/>
            <person name="Kale V."/>
            <person name="Holt S."/>
            <person name="Cochrane G."/>
            <person name="Meng A."/>
            <person name="Brown T."/>
            <person name="Cohen L."/>
        </authorList>
    </citation>
    <scope>NUCLEOTIDE SEQUENCE</scope>
    <source>
        <strain evidence="1">CCMP281</strain>
    </source>
</reference>
<gene>
    <name evidence="1" type="ORF">HERI1096_LOCUS38986</name>
</gene>
<evidence type="ECO:0000313" key="1">
    <source>
        <dbReference type="EMBL" id="CAE0151519.1"/>
    </source>
</evidence>
<dbReference type="InterPro" id="IPR009060">
    <property type="entry name" value="UBA-like_sf"/>
</dbReference>
<dbReference type="EMBL" id="HBHX01070583">
    <property type="protein sequence ID" value="CAE0151519.1"/>
    <property type="molecule type" value="Transcribed_RNA"/>
</dbReference>
<evidence type="ECO:0008006" key="2">
    <source>
        <dbReference type="Google" id="ProtNLM"/>
    </source>
</evidence>